<dbReference type="HAMAP" id="MF_01401">
    <property type="entry name" value="MsrA"/>
    <property type="match status" value="1"/>
</dbReference>
<evidence type="ECO:0000313" key="8">
    <source>
        <dbReference type="Proteomes" id="UP000218896"/>
    </source>
</evidence>
<evidence type="ECO:0000256" key="3">
    <source>
        <dbReference type="ARBA" id="ARBA00048782"/>
    </source>
</evidence>
<evidence type="ECO:0000256" key="4">
    <source>
        <dbReference type="HAMAP-Rule" id="MF_01401"/>
    </source>
</evidence>
<comment type="caution">
    <text evidence="7">The sequence shown here is derived from an EMBL/GenBank/DDBJ whole genome shotgun (WGS) entry which is preliminary data.</text>
</comment>
<dbReference type="OrthoDB" id="4174719at2"/>
<keyword evidence="5" id="KW-0732">Signal</keyword>
<evidence type="ECO:0000256" key="5">
    <source>
        <dbReference type="SAM" id="SignalP"/>
    </source>
</evidence>
<dbReference type="GO" id="GO:0033744">
    <property type="term" value="F:L-methionine:thioredoxin-disulfide S-oxidoreductase activity"/>
    <property type="evidence" value="ECO:0007669"/>
    <property type="project" value="RHEA"/>
</dbReference>
<comment type="similarity">
    <text evidence="4">Belongs to the MsrA Met sulfoxide reductase family.</text>
</comment>
<evidence type="ECO:0000256" key="2">
    <source>
        <dbReference type="ARBA" id="ARBA00047806"/>
    </source>
</evidence>
<keyword evidence="1 4" id="KW-0560">Oxidoreductase</keyword>
<dbReference type="GO" id="GO:0008113">
    <property type="term" value="F:peptide-methionine (S)-S-oxide reductase activity"/>
    <property type="evidence" value="ECO:0007669"/>
    <property type="project" value="UniProtKB-UniRule"/>
</dbReference>
<evidence type="ECO:0000259" key="6">
    <source>
        <dbReference type="Pfam" id="PF01625"/>
    </source>
</evidence>
<gene>
    <name evidence="4 7" type="primary">msrA</name>
    <name evidence="7" type="ORF">CK501_06450</name>
</gene>
<accession>A0A2A2F9D5</accession>
<dbReference type="InterPro" id="IPR036509">
    <property type="entry name" value="Met_Sox_Rdtase_MsrA_sf"/>
</dbReference>
<comment type="function">
    <text evidence="4">Has an important function as a repair enzyme for proteins that have been inactivated by oxidation. Catalyzes the reversible oxidation-reduction of methionine sulfoxide in proteins to methionine.</text>
</comment>
<keyword evidence="8" id="KW-1185">Reference proteome</keyword>
<feature type="signal peptide" evidence="5">
    <location>
        <begin position="1"/>
        <end position="18"/>
    </location>
</feature>
<dbReference type="Gene3D" id="3.30.1060.10">
    <property type="entry name" value="Peptide methionine sulphoxide reductase MsrA"/>
    <property type="match status" value="1"/>
</dbReference>
<organism evidence="7 8">
    <name type="scientific">Halovibrio salipaludis</name>
    <dbReference type="NCBI Taxonomy" id="2032626"/>
    <lineage>
        <taxon>Bacteria</taxon>
        <taxon>Pseudomonadati</taxon>
        <taxon>Pseudomonadota</taxon>
        <taxon>Gammaproteobacteria</taxon>
        <taxon>Oceanospirillales</taxon>
        <taxon>Halomonadaceae</taxon>
        <taxon>Halovibrio</taxon>
    </lineage>
</organism>
<dbReference type="Pfam" id="PF01625">
    <property type="entry name" value="PMSR"/>
    <property type="match status" value="1"/>
</dbReference>
<dbReference type="SUPFAM" id="SSF55068">
    <property type="entry name" value="Peptide methionine sulfoxide reductase"/>
    <property type="match status" value="1"/>
</dbReference>
<feature type="active site" evidence="4">
    <location>
        <position position="31"/>
    </location>
</feature>
<evidence type="ECO:0000256" key="1">
    <source>
        <dbReference type="ARBA" id="ARBA00023002"/>
    </source>
</evidence>
<dbReference type="AlphaFoldDB" id="A0A2A2F9D5"/>
<dbReference type="NCBIfam" id="TIGR00401">
    <property type="entry name" value="msrA"/>
    <property type="match status" value="1"/>
</dbReference>
<feature type="domain" description="Peptide methionine sulphoxide reductase MsrA" evidence="6">
    <location>
        <begin position="24"/>
        <end position="174"/>
    </location>
</feature>
<dbReference type="Proteomes" id="UP000218896">
    <property type="component" value="Unassembled WGS sequence"/>
</dbReference>
<name>A0A2A2F9D5_9GAMM</name>
<dbReference type="EC" id="1.8.4.11" evidence="4"/>
<protein>
    <recommendedName>
        <fullName evidence="4">Peptide methionine sulfoxide reductase MsrA</fullName>
        <shortName evidence="4">Protein-methionine-S-oxide reductase</shortName>
        <ecNumber evidence="4">1.8.4.11</ecNumber>
    </recommendedName>
    <alternativeName>
        <fullName evidence="4">Peptide-methionine (S)-S-oxide reductase</fullName>
        <shortName evidence="4">Peptide Met(O) reductase</shortName>
    </alternativeName>
</protein>
<comment type="catalytic activity">
    <reaction evidence="2 4">
        <text>L-methionyl-[protein] + [thioredoxin]-disulfide + H2O = L-methionyl-(S)-S-oxide-[protein] + [thioredoxin]-dithiol</text>
        <dbReference type="Rhea" id="RHEA:14217"/>
        <dbReference type="Rhea" id="RHEA-COMP:10698"/>
        <dbReference type="Rhea" id="RHEA-COMP:10700"/>
        <dbReference type="Rhea" id="RHEA-COMP:12313"/>
        <dbReference type="Rhea" id="RHEA-COMP:12315"/>
        <dbReference type="ChEBI" id="CHEBI:15377"/>
        <dbReference type="ChEBI" id="CHEBI:16044"/>
        <dbReference type="ChEBI" id="CHEBI:29950"/>
        <dbReference type="ChEBI" id="CHEBI:44120"/>
        <dbReference type="ChEBI" id="CHEBI:50058"/>
        <dbReference type="EC" id="1.8.4.11"/>
    </reaction>
</comment>
<evidence type="ECO:0000313" key="7">
    <source>
        <dbReference type="EMBL" id="PAU81195.1"/>
    </source>
</evidence>
<sequence>MRVLIPVLLLMAALTGHAQENTRTAVFAGGCFWCMEPPYDKLEGVTETTSGYAGGELENPSYEEVSSGQTEHLEVVRVRYNPEQVSYGKLLEVFWRNIDPLDDGGQFCDRGYQYTTAIFTRSEAQQEAAQASKQALVESGRFDQEIVTPVRELEAFYPAEGYHQNYYDKNPIRYWYYRTSCGRDSRLEELWGER</sequence>
<reference evidence="7 8" key="1">
    <citation type="submission" date="2017-08" db="EMBL/GenBank/DDBJ databases">
        <title>Halovibrio sewagensis sp. nov., isolated from wastewater of high salinity.</title>
        <authorList>
            <person name="Dong X."/>
            <person name="Zhang G."/>
        </authorList>
    </citation>
    <scope>NUCLEOTIDE SEQUENCE [LARGE SCALE GENOMIC DNA]</scope>
    <source>
        <strain evidence="7 8">YL5-2</strain>
    </source>
</reference>
<dbReference type="EMBL" id="NSKD01000002">
    <property type="protein sequence ID" value="PAU81195.1"/>
    <property type="molecule type" value="Genomic_DNA"/>
</dbReference>
<dbReference type="InterPro" id="IPR002569">
    <property type="entry name" value="Met_Sox_Rdtase_MsrA_dom"/>
</dbReference>
<dbReference type="PANTHER" id="PTHR43774">
    <property type="entry name" value="PEPTIDE METHIONINE SULFOXIDE REDUCTASE"/>
    <property type="match status" value="1"/>
</dbReference>
<feature type="chain" id="PRO_5013081613" description="Peptide methionine sulfoxide reductase MsrA" evidence="5">
    <location>
        <begin position="19"/>
        <end position="194"/>
    </location>
</feature>
<dbReference type="RefSeq" id="WP_095616922.1">
    <property type="nucleotide sequence ID" value="NZ_NSKD01000002.1"/>
</dbReference>
<dbReference type="PANTHER" id="PTHR43774:SF1">
    <property type="entry name" value="PEPTIDE METHIONINE SULFOXIDE REDUCTASE MSRA 2"/>
    <property type="match status" value="1"/>
</dbReference>
<proteinExistence type="inferred from homology"/>
<comment type="catalytic activity">
    <reaction evidence="3 4">
        <text>[thioredoxin]-disulfide + L-methionine + H2O = L-methionine (S)-S-oxide + [thioredoxin]-dithiol</text>
        <dbReference type="Rhea" id="RHEA:19993"/>
        <dbReference type="Rhea" id="RHEA-COMP:10698"/>
        <dbReference type="Rhea" id="RHEA-COMP:10700"/>
        <dbReference type="ChEBI" id="CHEBI:15377"/>
        <dbReference type="ChEBI" id="CHEBI:29950"/>
        <dbReference type="ChEBI" id="CHEBI:50058"/>
        <dbReference type="ChEBI" id="CHEBI:57844"/>
        <dbReference type="ChEBI" id="CHEBI:58772"/>
        <dbReference type="EC" id="1.8.4.11"/>
    </reaction>
</comment>